<reference evidence="2" key="1">
    <citation type="submission" date="2016-09" db="EMBL/GenBank/DDBJ databases">
        <title>Acidihalobacter prosperus F5.</title>
        <authorList>
            <person name="Khaleque H.N."/>
            <person name="Ramsay J.P."/>
            <person name="Kaksonen A.H."/>
            <person name="Boxall N.J."/>
            <person name="Watkin E.L.J."/>
        </authorList>
    </citation>
    <scope>NUCLEOTIDE SEQUENCE [LARGE SCALE GENOMIC DNA]</scope>
    <source>
        <strain evidence="2">F5</strain>
    </source>
</reference>
<proteinExistence type="predicted"/>
<sequence length="69" mass="7785">MKAHFFQAHAIQAQLRRLHSTGDFAAGAAETRRLVEEAQRLFKVRSELARGIGIMRRALIRAADPVEKD</sequence>
<keyword evidence="2" id="KW-1185">Reference proteome</keyword>
<dbReference type="KEGG" id="aprs:BI364_12500"/>
<dbReference type="EMBL" id="CP017415">
    <property type="protein sequence ID" value="AOU98672.1"/>
    <property type="molecule type" value="Genomic_DNA"/>
</dbReference>
<evidence type="ECO:0000313" key="2">
    <source>
        <dbReference type="Proteomes" id="UP000095401"/>
    </source>
</evidence>
<evidence type="ECO:0000313" key="1">
    <source>
        <dbReference type="EMBL" id="AOU98672.1"/>
    </source>
</evidence>
<dbReference type="RefSeq" id="WP_070079031.1">
    <property type="nucleotide sequence ID" value="NZ_CP017415.1"/>
</dbReference>
<organism evidence="1 2">
    <name type="scientific">Acidihalobacter yilgarnensis</name>
    <dbReference type="NCBI Taxonomy" id="2819280"/>
    <lineage>
        <taxon>Bacteria</taxon>
        <taxon>Pseudomonadati</taxon>
        <taxon>Pseudomonadota</taxon>
        <taxon>Gammaproteobacteria</taxon>
        <taxon>Chromatiales</taxon>
        <taxon>Ectothiorhodospiraceae</taxon>
        <taxon>Acidihalobacter</taxon>
    </lineage>
</organism>
<dbReference type="Proteomes" id="UP000095401">
    <property type="component" value="Chromosome"/>
</dbReference>
<protein>
    <submittedName>
        <fullName evidence="1">Uncharacterized protein</fullName>
    </submittedName>
</protein>
<name>A0A1D8IQC7_9GAMM</name>
<dbReference type="AlphaFoldDB" id="A0A1D8IQC7"/>
<gene>
    <name evidence="1" type="ORF">BI364_12500</name>
</gene>
<accession>A0A1D8IQC7</accession>